<gene>
    <name evidence="3" type="ORF">LVJ94_39825</name>
</gene>
<dbReference type="Proteomes" id="UP001374803">
    <property type="component" value="Chromosome"/>
</dbReference>
<dbReference type="Gene3D" id="3.30.479.30">
    <property type="entry name" value="Band 7 domain"/>
    <property type="match status" value="1"/>
</dbReference>
<keyword evidence="4" id="KW-1185">Reference proteome</keyword>
<name>A0ABZ2L0G0_9BACT</name>
<evidence type="ECO:0000259" key="2">
    <source>
        <dbReference type="Pfam" id="PF01145"/>
    </source>
</evidence>
<accession>A0ABZ2L0G0</accession>
<sequence length="344" mass="38412">MAEIRSYPFVRHFRADASSHILYYRSGRLRASGRGLSFWFLPLSSSMAEVPVDQREQAFLFHGRSADFQDVTAQGALTYRIENPEAVAEAVDFTIDLRRGAYLRDPLEKLSSTLANLAQRHAWDYIASTPVRQVLAEGQAQIRERIEQALLGDARLKAMGVAVLSVAVLSVKPTPETERAIEAPVRERILQEADEAAFARRAMAVEKERAIQENELQNRIEIAKRNEALILQEGQNERRKATERTEAARISAEGEAERSRVLGLAQADKLRAIEGAKVALEKERIAVYEQLAPQIVLALAAQEVAGKLERIHIEHLNVSPDLLASMMTSLVGATTRKLESKREP</sequence>
<feature type="domain" description="Band 7" evidence="2">
    <location>
        <begin position="21"/>
        <end position="195"/>
    </location>
</feature>
<dbReference type="InterPro" id="IPR036013">
    <property type="entry name" value="Band_7/SPFH_dom_sf"/>
</dbReference>
<dbReference type="Pfam" id="PF01145">
    <property type="entry name" value="Band_7"/>
    <property type="match status" value="1"/>
</dbReference>
<reference evidence="3" key="1">
    <citation type="submission" date="2021-12" db="EMBL/GenBank/DDBJ databases">
        <title>Discovery of the Pendulisporaceae a myxobacterial family with distinct sporulation behavior and unique specialized metabolism.</title>
        <authorList>
            <person name="Garcia R."/>
            <person name="Popoff A."/>
            <person name="Bader C.D."/>
            <person name="Loehr J."/>
            <person name="Walesch S."/>
            <person name="Walt C."/>
            <person name="Boldt J."/>
            <person name="Bunk B."/>
            <person name="Haeckl F.J.F.P.J."/>
            <person name="Gunesch A.P."/>
            <person name="Birkelbach J."/>
            <person name="Nuebel U."/>
            <person name="Pietschmann T."/>
            <person name="Bach T."/>
            <person name="Mueller R."/>
        </authorList>
    </citation>
    <scope>NUCLEOTIDE SEQUENCE</scope>
    <source>
        <strain evidence="3">MSr11367</strain>
    </source>
</reference>
<dbReference type="SUPFAM" id="SSF117892">
    <property type="entry name" value="Band 7/SPFH domain"/>
    <property type="match status" value="1"/>
</dbReference>
<dbReference type="EMBL" id="CP089983">
    <property type="protein sequence ID" value="WXB03044.1"/>
    <property type="molecule type" value="Genomic_DNA"/>
</dbReference>
<dbReference type="RefSeq" id="WP_394832671.1">
    <property type="nucleotide sequence ID" value="NZ_CP089929.1"/>
</dbReference>
<dbReference type="InterPro" id="IPR001107">
    <property type="entry name" value="Band_7"/>
</dbReference>
<evidence type="ECO:0000313" key="3">
    <source>
        <dbReference type="EMBL" id="WXB03044.1"/>
    </source>
</evidence>
<comment type="subcellular location">
    <subcellularLocation>
        <location evidence="1">Membrane</location>
        <topology evidence="1">Single-pass membrane protein</topology>
    </subcellularLocation>
</comment>
<evidence type="ECO:0000256" key="1">
    <source>
        <dbReference type="ARBA" id="ARBA00004167"/>
    </source>
</evidence>
<evidence type="ECO:0000313" key="4">
    <source>
        <dbReference type="Proteomes" id="UP001374803"/>
    </source>
</evidence>
<organism evidence="3 4">
    <name type="scientific">Pendulispora rubella</name>
    <dbReference type="NCBI Taxonomy" id="2741070"/>
    <lineage>
        <taxon>Bacteria</taxon>
        <taxon>Pseudomonadati</taxon>
        <taxon>Myxococcota</taxon>
        <taxon>Myxococcia</taxon>
        <taxon>Myxococcales</taxon>
        <taxon>Sorangiineae</taxon>
        <taxon>Pendulisporaceae</taxon>
        <taxon>Pendulispora</taxon>
    </lineage>
</organism>
<protein>
    <submittedName>
        <fullName evidence="3">Band 7 protein</fullName>
    </submittedName>
</protein>
<proteinExistence type="predicted"/>